<dbReference type="EMBL" id="BARV01029811">
    <property type="protein sequence ID" value="GAI34360.1"/>
    <property type="molecule type" value="Genomic_DNA"/>
</dbReference>
<name>X1P5Q6_9ZZZZ</name>
<feature type="transmembrane region" description="Helical" evidence="1">
    <location>
        <begin position="20"/>
        <end position="44"/>
    </location>
</feature>
<feature type="non-terminal residue" evidence="2">
    <location>
        <position position="1"/>
    </location>
</feature>
<evidence type="ECO:0000256" key="1">
    <source>
        <dbReference type="SAM" id="Phobius"/>
    </source>
</evidence>
<reference evidence="2" key="1">
    <citation type="journal article" date="2014" name="Front. Microbiol.">
        <title>High frequency of phylogenetically diverse reductive dehalogenase-homologous genes in deep subseafloor sedimentary metagenomes.</title>
        <authorList>
            <person name="Kawai M."/>
            <person name="Futagami T."/>
            <person name="Toyoda A."/>
            <person name="Takaki Y."/>
            <person name="Nishi S."/>
            <person name="Hori S."/>
            <person name="Arai W."/>
            <person name="Tsubouchi T."/>
            <person name="Morono Y."/>
            <person name="Uchiyama I."/>
            <person name="Ito T."/>
            <person name="Fujiyama A."/>
            <person name="Inagaki F."/>
            <person name="Takami H."/>
        </authorList>
    </citation>
    <scope>NUCLEOTIDE SEQUENCE</scope>
    <source>
        <strain evidence="2">Expedition CK06-06</strain>
    </source>
</reference>
<comment type="caution">
    <text evidence="2">The sequence shown here is derived from an EMBL/GenBank/DDBJ whole genome shotgun (WGS) entry which is preliminary data.</text>
</comment>
<keyword evidence="1" id="KW-1133">Transmembrane helix</keyword>
<gene>
    <name evidence="2" type="ORF">S06H3_47460</name>
</gene>
<feature type="transmembrane region" description="Helical" evidence="1">
    <location>
        <begin position="78"/>
        <end position="99"/>
    </location>
</feature>
<protein>
    <submittedName>
        <fullName evidence="2">Uncharacterized protein</fullName>
    </submittedName>
</protein>
<keyword evidence="1" id="KW-0812">Transmembrane</keyword>
<organism evidence="2">
    <name type="scientific">marine sediment metagenome</name>
    <dbReference type="NCBI Taxonomy" id="412755"/>
    <lineage>
        <taxon>unclassified sequences</taxon>
        <taxon>metagenomes</taxon>
        <taxon>ecological metagenomes</taxon>
    </lineage>
</organism>
<dbReference type="AlphaFoldDB" id="X1P5Q6"/>
<evidence type="ECO:0000313" key="2">
    <source>
        <dbReference type="EMBL" id="GAI34360.1"/>
    </source>
</evidence>
<accession>X1P5Q6</accession>
<keyword evidence="1" id="KW-0472">Membrane</keyword>
<proteinExistence type="predicted"/>
<sequence length="106" mass="11923">YAMQVKYVPSPEEEPLAKVAFAWIPVLIFAGIVLTGYLATLFFFSPSPKLEQLRKLVEEMKEFVEEFWKGFEKGIKTVLSYGLPMVIAGGSFYIAGKIISLVGKRK</sequence>